<feature type="domain" description="Bacterial Pleckstrin homology" evidence="2">
    <location>
        <begin position="230"/>
        <end position="288"/>
    </location>
</feature>
<proteinExistence type="predicted"/>
<sequence>MNLVTTAWIPPRKAEDKTVIWIMLALLALALAGNFFVAVLVWPHHEASFTVTPNWLVVHTKEGLWGNTTSFPLKVLRESKVVRVSGGKRLSGKQSAGYCAGWFTYPELGKVWQVTDCGEEVVFLAFSSGARVLLAPQDPEAFLAAVSHRQQASFALRVNPQAKRGIAWDVVVLMLLLPIAIAVWVLALVHKGPARLAYAFKPGFLLVRTFALIKRFDLQGATAQVVEPRGLARLVGSGFPGYYVGLFWYQKRPIWVYASDCTRGILLEGKKRVFVTPEDEEAFLAMLREMGVSTRV</sequence>
<feature type="transmembrane region" description="Helical" evidence="1">
    <location>
        <begin position="20"/>
        <end position="42"/>
    </location>
</feature>
<dbReference type="AlphaFoldDB" id="A0A7V1ZHR2"/>
<reference evidence="3" key="1">
    <citation type="journal article" date="2020" name="mSystems">
        <title>Genome- and Community-Level Interaction Insights into Carbon Utilization and Element Cycling Functions of Hydrothermarchaeota in Hydrothermal Sediment.</title>
        <authorList>
            <person name="Zhou Z."/>
            <person name="Liu Y."/>
            <person name="Xu W."/>
            <person name="Pan J."/>
            <person name="Luo Z.H."/>
            <person name="Li M."/>
        </authorList>
    </citation>
    <scope>NUCLEOTIDE SEQUENCE [LARGE SCALE GENOMIC DNA]</scope>
    <source>
        <strain evidence="3">SpSt-186</strain>
    </source>
</reference>
<dbReference type="EMBL" id="DSHW01000207">
    <property type="protein sequence ID" value="HEQ88316.1"/>
    <property type="molecule type" value="Genomic_DNA"/>
</dbReference>
<feature type="domain" description="Bacterial Pleckstrin homology" evidence="2">
    <location>
        <begin position="80"/>
        <end position="149"/>
    </location>
</feature>
<keyword evidence="1" id="KW-0812">Transmembrane</keyword>
<name>A0A7V1ZHR2_9BACT</name>
<gene>
    <name evidence="3" type="ORF">ENP06_02765</name>
</gene>
<organism evidence="3">
    <name type="scientific">Thermoanaerobaculum aquaticum</name>
    <dbReference type="NCBI Taxonomy" id="1312852"/>
    <lineage>
        <taxon>Bacteria</taxon>
        <taxon>Pseudomonadati</taxon>
        <taxon>Acidobacteriota</taxon>
        <taxon>Thermoanaerobaculia</taxon>
        <taxon>Thermoanaerobaculales</taxon>
        <taxon>Thermoanaerobaculaceae</taxon>
        <taxon>Thermoanaerobaculum</taxon>
    </lineage>
</organism>
<protein>
    <recommendedName>
        <fullName evidence="2">Bacterial Pleckstrin homology domain-containing protein</fullName>
    </recommendedName>
</protein>
<evidence type="ECO:0000256" key="1">
    <source>
        <dbReference type="SAM" id="Phobius"/>
    </source>
</evidence>
<keyword evidence="1" id="KW-0472">Membrane</keyword>
<dbReference type="Pfam" id="PF10882">
    <property type="entry name" value="bPH_5"/>
    <property type="match status" value="2"/>
</dbReference>
<accession>A0A7V1ZHR2</accession>
<dbReference type="InterPro" id="IPR027783">
    <property type="entry name" value="Bacterial_PH-related"/>
</dbReference>
<comment type="caution">
    <text evidence="3">The sequence shown here is derived from an EMBL/GenBank/DDBJ whole genome shotgun (WGS) entry which is preliminary data.</text>
</comment>
<evidence type="ECO:0000259" key="2">
    <source>
        <dbReference type="Pfam" id="PF10882"/>
    </source>
</evidence>
<evidence type="ECO:0000313" key="3">
    <source>
        <dbReference type="EMBL" id="HEQ88316.1"/>
    </source>
</evidence>
<feature type="transmembrane region" description="Helical" evidence="1">
    <location>
        <begin position="166"/>
        <end position="189"/>
    </location>
</feature>
<keyword evidence="1" id="KW-1133">Transmembrane helix</keyword>